<evidence type="ECO:0008006" key="3">
    <source>
        <dbReference type="Google" id="ProtNLM"/>
    </source>
</evidence>
<feature type="transmembrane region" description="Helical" evidence="1">
    <location>
        <begin position="212"/>
        <end position="231"/>
    </location>
</feature>
<feature type="transmembrane region" description="Helical" evidence="1">
    <location>
        <begin position="275"/>
        <end position="294"/>
    </location>
</feature>
<reference evidence="2" key="1">
    <citation type="submission" date="2019-08" db="EMBL/GenBank/DDBJ databases">
        <authorList>
            <person name="Kucharzyk K."/>
            <person name="Murdoch R.W."/>
            <person name="Higgins S."/>
            <person name="Loffler F."/>
        </authorList>
    </citation>
    <scope>NUCLEOTIDE SEQUENCE</scope>
</reference>
<accession>A0A644Y9E5</accession>
<comment type="caution">
    <text evidence="2">The sequence shown here is derived from an EMBL/GenBank/DDBJ whole genome shotgun (WGS) entry which is preliminary data.</text>
</comment>
<evidence type="ECO:0000313" key="2">
    <source>
        <dbReference type="EMBL" id="MPM25186.1"/>
    </source>
</evidence>
<feature type="transmembrane region" description="Helical" evidence="1">
    <location>
        <begin position="72"/>
        <end position="91"/>
    </location>
</feature>
<feature type="transmembrane region" description="Helical" evidence="1">
    <location>
        <begin position="6"/>
        <end position="23"/>
    </location>
</feature>
<keyword evidence="1" id="KW-0812">Transmembrane</keyword>
<feature type="transmembrane region" description="Helical" evidence="1">
    <location>
        <begin position="182"/>
        <end position="206"/>
    </location>
</feature>
<keyword evidence="1" id="KW-1133">Transmembrane helix</keyword>
<dbReference type="EMBL" id="VSSQ01004434">
    <property type="protein sequence ID" value="MPM25186.1"/>
    <property type="molecule type" value="Genomic_DNA"/>
</dbReference>
<keyword evidence="1" id="KW-0472">Membrane</keyword>
<evidence type="ECO:0000256" key="1">
    <source>
        <dbReference type="SAM" id="Phobius"/>
    </source>
</evidence>
<name>A0A644Y9E5_9ZZZZ</name>
<feature type="transmembrane region" description="Helical" evidence="1">
    <location>
        <begin position="30"/>
        <end position="52"/>
    </location>
</feature>
<feature type="transmembrane region" description="Helical" evidence="1">
    <location>
        <begin position="143"/>
        <end position="170"/>
    </location>
</feature>
<sequence length="307" mass="34463">MSWLNGFELLCYCITALSIVSFIRRKDSKALFAFGTGALVGFTMELLAVKFAGQYHYNTAFWLAIGARPNQFPVFGGLMWGILISYSIKIAQKFRFRKFMKALVAGFLIVTMDLFLDVVAIRLDGGFWAWEGQPINLAVNAQAFMGVSWINFLGYMVMAPAVAWLILRSWDIVGDSNLKKQALYMLLNFISGVAIAGAGNVLNLLLNQLTNSVSSFVLFVIVWVALAVLVAQRTLRARFRCLHAKDWNWPMFLFWMANYLYSLVAILHLKIQLTHLWYFIFGILAMLITAFFCLSEPIGAAAEGAGN</sequence>
<protein>
    <recommendedName>
        <fullName evidence="3">Carotenoid biosynthesis protein</fullName>
    </recommendedName>
</protein>
<dbReference type="AlphaFoldDB" id="A0A644Y9E5"/>
<feature type="transmembrane region" description="Helical" evidence="1">
    <location>
        <begin position="252"/>
        <end position="269"/>
    </location>
</feature>
<proteinExistence type="predicted"/>
<gene>
    <name evidence="2" type="ORF">SDC9_71676</name>
</gene>
<organism evidence="2">
    <name type="scientific">bioreactor metagenome</name>
    <dbReference type="NCBI Taxonomy" id="1076179"/>
    <lineage>
        <taxon>unclassified sequences</taxon>
        <taxon>metagenomes</taxon>
        <taxon>ecological metagenomes</taxon>
    </lineage>
</organism>